<evidence type="ECO:0000259" key="7">
    <source>
        <dbReference type="Pfam" id="PF00520"/>
    </source>
</evidence>
<keyword evidence="3" id="KW-0677">Repeat</keyword>
<keyword evidence="2 6" id="KW-0812">Transmembrane</keyword>
<feature type="transmembrane region" description="Helical" evidence="6">
    <location>
        <begin position="186"/>
        <end position="211"/>
    </location>
</feature>
<comment type="caution">
    <text evidence="8">The sequence shown here is derived from an EMBL/GenBank/DDBJ whole genome shotgun (WGS) entry which is preliminary data.</text>
</comment>
<dbReference type="EMBL" id="QKWP01000346">
    <property type="protein sequence ID" value="RIB21701.1"/>
    <property type="molecule type" value="Genomic_DNA"/>
</dbReference>
<dbReference type="Proteomes" id="UP000266673">
    <property type="component" value="Unassembled WGS sequence"/>
</dbReference>
<feature type="transmembrane region" description="Helical" evidence="6">
    <location>
        <begin position="159"/>
        <end position="180"/>
    </location>
</feature>
<evidence type="ECO:0000256" key="5">
    <source>
        <dbReference type="ARBA" id="ARBA00023136"/>
    </source>
</evidence>
<feature type="transmembrane region" description="Helical" evidence="6">
    <location>
        <begin position="119"/>
        <end position="138"/>
    </location>
</feature>
<evidence type="ECO:0000256" key="6">
    <source>
        <dbReference type="SAM" id="Phobius"/>
    </source>
</evidence>
<dbReference type="GO" id="GO:0005886">
    <property type="term" value="C:plasma membrane"/>
    <property type="evidence" value="ECO:0007669"/>
    <property type="project" value="TreeGrafter"/>
</dbReference>
<proteinExistence type="predicted"/>
<sequence>MFCFLIAAAIKGLSNYTQNILLIITIILGVLHFTFEIRQLIYSPLSWITDIWNYFDMGAILFSVTTSIVWLQSSAMPVWAVTISILLLEFKFTTFFRAIEFGGTHWAMIIGVIQNSLSFFVIIGFILFAFAHSLYILLRPTNDNLNNSQELNTNMFANLDTALLAVYMMLTGNSFSVSNWSLAENITLTILIILFSFFTTIYLMNLFIGLLSNFIGETNKKELFLLQRAKILSEIELFYMLPYQRRKNNWFPEFIFSLDKLYEVVSKIKNNNWDDDIEKPLLPSTLLKIIQFYDKTNYFDYTILG</sequence>
<dbReference type="AlphaFoldDB" id="A0A397VIR8"/>
<dbReference type="PANTHER" id="PTHR10582:SF2">
    <property type="entry name" value="INACTIVE"/>
    <property type="match status" value="1"/>
</dbReference>
<accession>A0A397VIR8</accession>
<dbReference type="InterPro" id="IPR024862">
    <property type="entry name" value="TRPV"/>
</dbReference>
<keyword evidence="5 6" id="KW-0472">Membrane</keyword>
<evidence type="ECO:0000313" key="8">
    <source>
        <dbReference type="EMBL" id="RIB21701.1"/>
    </source>
</evidence>
<gene>
    <name evidence="8" type="ORF">C2G38_1072007</name>
</gene>
<feature type="domain" description="Ion transport" evidence="7">
    <location>
        <begin position="15"/>
        <end position="221"/>
    </location>
</feature>
<dbReference type="GO" id="GO:0005216">
    <property type="term" value="F:monoatomic ion channel activity"/>
    <property type="evidence" value="ECO:0007669"/>
    <property type="project" value="InterPro"/>
</dbReference>
<dbReference type="OrthoDB" id="2352140at2759"/>
<organism evidence="8 9">
    <name type="scientific">Gigaspora rosea</name>
    <dbReference type="NCBI Taxonomy" id="44941"/>
    <lineage>
        <taxon>Eukaryota</taxon>
        <taxon>Fungi</taxon>
        <taxon>Fungi incertae sedis</taxon>
        <taxon>Mucoromycota</taxon>
        <taxon>Glomeromycotina</taxon>
        <taxon>Glomeromycetes</taxon>
        <taxon>Diversisporales</taxon>
        <taxon>Gigasporaceae</taxon>
        <taxon>Gigaspora</taxon>
    </lineage>
</organism>
<comment type="subcellular location">
    <subcellularLocation>
        <location evidence="1">Membrane</location>
        <topology evidence="1">Multi-pass membrane protein</topology>
    </subcellularLocation>
</comment>
<reference evidence="8 9" key="1">
    <citation type="submission" date="2018-06" db="EMBL/GenBank/DDBJ databases">
        <title>Comparative genomics reveals the genomic features of Rhizophagus irregularis, R. cerebriforme, R. diaphanum and Gigaspora rosea, and their symbiotic lifestyle signature.</title>
        <authorList>
            <person name="Morin E."/>
            <person name="San Clemente H."/>
            <person name="Chen E.C.H."/>
            <person name="De La Providencia I."/>
            <person name="Hainaut M."/>
            <person name="Kuo A."/>
            <person name="Kohler A."/>
            <person name="Murat C."/>
            <person name="Tang N."/>
            <person name="Roy S."/>
            <person name="Loubradou J."/>
            <person name="Henrissat B."/>
            <person name="Grigoriev I.V."/>
            <person name="Corradi N."/>
            <person name="Roux C."/>
            <person name="Martin F.M."/>
        </authorList>
    </citation>
    <scope>NUCLEOTIDE SEQUENCE [LARGE SCALE GENOMIC DNA]</scope>
    <source>
        <strain evidence="8 9">DAOM 194757</strain>
    </source>
</reference>
<name>A0A397VIR8_9GLOM</name>
<dbReference type="GO" id="GO:0098703">
    <property type="term" value="P:calcium ion import across plasma membrane"/>
    <property type="evidence" value="ECO:0007669"/>
    <property type="project" value="TreeGrafter"/>
</dbReference>
<keyword evidence="9" id="KW-1185">Reference proteome</keyword>
<evidence type="ECO:0000256" key="1">
    <source>
        <dbReference type="ARBA" id="ARBA00004141"/>
    </source>
</evidence>
<evidence type="ECO:0000256" key="4">
    <source>
        <dbReference type="ARBA" id="ARBA00022989"/>
    </source>
</evidence>
<protein>
    <recommendedName>
        <fullName evidence="7">Ion transport domain-containing protein</fullName>
    </recommendedName>
</protein>
<keyword evidence="4 6" id="KW-1133">Transmembrane helix</keyword>
<evidence type="ECO:0000256" key="3">
    <source>
        <dbReference type="ARBA" id="ARBA00022737"/>
    </source>
</evidence>
<dbReference type="PANTHER" id="PTHR10582">
    <property type="entry name" value="TRANSIENT RECEPTOR POTENTIAL ION CHANNEL PROTEIN"/>
    <property type="match status" value="1"/>
</dbReference>
<feature type="transmembrane region" description="Helical" evidence="6">
    <location>
        <begin position="51"/>
        <end position="71"/>
    </location>
</feature>
<dbReference type="InterPro" id="IPR005821">
    <property type="entry name" value="Ion_trans_dom"/>
</dbReference>
<dbReference type="Pfam" id="PF00520">
    <property type="entry name" value="Ion_trans"/>
    <property type="match status" value="1"/>
</dbReference>
<feature type="transmembrane region" description="Helical" evidence="6">
    <location>
        <begin position="20"/>
        <end position="39"/>
    </location>
</feature>
<evidence type="ECO:0000313" key="9">
    <source>
        <dbReference type="Proteomes" id="UP000266673"/>
    </source>
</evidence>
<evidence type="ECO:0000256" key="2">
    <source>
        <dbReference type="ARBA" id="ARBA00022692"/>
    </source>
</evidence>